<gene>
    <name evidence="3" type="ORF">C8Q71DRAFT_863501</name>
    <name evidence="4" type="ORF">C8Q71DRAFT_863520</name>
</gene>
<evidence type="ECO:0000313" key="4">
    <source>
        <dbReference type="EMBL" id="KAH9829199.1"/>
    </source>
</evidence>
<keyword evidence="5" id="KW-1185">Reference proteome</keyword>
<comment type="caution">
    <text evidence="3">The sequence shown here is derived from an EMBL/GenBank/DDBJ whole genome shotgun (WGS) entry which is preliminary data.</text>
</comment>
<dbReference type="InterPro" id="IPR011320">
    <property type="entry name" value="RNase_H1_N"/>
</dbReference>
<name>A0ABQ8JY43_9APHY</name>
<dbReference type="InterPro" id="IPR037056">
    <property type="entry name" value="RNase_H1_N_sf"/>
</dbReference>
<proteinExistence type="predicted"/>
<dbReference type="EMBL" id="JADCUA010000042">
    <property type="protein sequence ID" value="KAH9829179.1"/>
    <property type="molecule type" value="Genomic_DNA"/>
</dbReference>
<feature type="compositionally biased region" description="Low complexity" evidence="1">
    <location>
        <begin position="50"/>
        <end position="65"/>
    </location>
</feature>
<organism evidence="3 5">
    <name type="scientific">Rhodofomes roseus</name>
    <dbReference type="NCBI Taxonomy" id="34475"/>
    <lineage>
        <taxon>Eukaryota</taxon>
        <taxon>Fungi</taxon>
        <taxon>Dikarya</taxon>
        <taxon>Basidiomycota</taxon>
        <taxon>Agaricomycotina</taxon>
        <taxon>Agaricomycetes</taxon>
        <taxon>Polyporales</taxon>
        <taxon>Rhodofomes</taxon>
    </lineage>
</organism>
<accession>A0ABQ8JY43</accession>
<dbReference type="Proteomes" id="UP000814176">
    <property type="component" value="Unassembled WGS sequence"/>
</dbReference>
<dbReference type="RefSeq" id="XP_047772681.1">
    <property type="nucleotide sequence ID" value="XM_047928175.1"/>
</dbReference>
<feature type="compositionally biased region" description="Basic and acidic residues" evidence="1">
    <location>
        <begin position="39"/>
        <end position="49"/>
    </location>
</feature>
<protein>
    <recommendedName>
        <fullName evidence="2">Ribonuclease H1 N-terminal domain-containing protein</fullName>
    </recommendedName>
</protein>
<evidence type="ECO:0000256" key="1">
    <source>
        <dbReference type="SAM" id="MobiDB-lite"/>
    </source>
</evidence>
<dbReference type="SUPFAM" id="SSF55658">
    <property type="entry name" value="L9 N-domain-like"/>
    <property type="match status" value="1"/>
</dbReference>
<dbReference type="InterPro" id="IPR009027">
    <property type="entry name" value="Ribosomal_bL9/RNase_H1_N"/>
</dbReference>
<feature type="domain" description="Ribonuclease H1 N-terminal" evidence="2">
    <location>
        <begin position="154"/>
        <end position="195"/>
    </location>
</feature>
<evidence type="ECO:0000259" key="2">
    <source>
        <dbReference type="Pfam" id="PF01693"/>
    </source>
</evidence>
<evidence type="ECO:0000313" key="3">
    <source>
        <dbReference type="EMBL" id="KAH9829179.1"/>
    </source>
</evidence>
<dbReference type="Pfam" id="PF01693">
    <property type="entry name" value="Cauli_VI"/>
    <property type="match status" value="1"/>
</dbReference>
<feature type="compositionally biased region" description="Pro residues" evidence="1">
    <location>
        <begin position="81"/>
        <end position="90"/>
    </location>
</feature>
<dbReference type="Gene3D" id="3.40.970.10">
    <property type="entry name" value="Ribonuclease H1, N-terminal domain"/>
    <property type="match status" value="1"/>
</dbReference>
<evidence type="ECO:0000313" key="5">
    <source>
        <dbReference type="Proteomes" id="UP000814176"/>
    </source>
</evidence>
<reference evidence="3 5" key="1">
    <citation type="journal article" date="2021" name="Environ. Microbiol.">
        <title>Gene family expansions and transcriptome signatures uncover fungal adaptations to wood decay.</title>
        <authorList>
            <person name="Hage H."/>
            <person name="Miyauchi S."/>
            <person name="Viragh M."/>
            <person name="Drula E."/>
            <person name="Min B."/>
            <person name="Chaduli D."/>
            <person name="Navarro D."/>
            <person name="Favel A."/>
            <person name="Norest M."/>
            <person name="Lesage-Meessen L."/>
            <person name="Balint B."/>
            <person name="Merenyi Z."/>
            <person name="de Eugenio L."/>
            <person name="Morin E."/>
            <person name="Martinez A.T."/>
            <person name="Baldrian P."/>
            <person name="Stursova M."/>
            <person name="Martinez M.J."/>
            <person name="Novotny C."/>
            <person name="Magnuson J.K."/>
            <person name="Spatafora J.W."/>
            <person name="Maurice S."/>
            <person name="Pangilinan J."/>
            <person name="Andreopoulos W."/>
            <person name="LaButti K."/>
            <person name="Hundley H."/>
            <person name="Na H."/>
            <person name="Kuo A."/>
            <person name="Barry K."/>
            <person name="Lipzen A."/>
            <person name="Henrissat B."/>
            <person name="Riley R."/>
            <person name="Ahrendt S."/>
            <person name="Nagy L.G."/>
            <person name="Grigoriev I.V."/>
            <person name="Martin F."/>
            <person name="Rosso M.N."/>
        </authorList>
    </citation>
    <scope>NUCLEOTIDE SEQUENCE [LARGE SCALE GENOMIC DNA]</scope>
    <source>
        <strain evidence="3 5">CIRM-BRFM 1785</strain>
    </source>
</reference>
<feature type="region of interest" description="Disordered" evidence="1">
    <location>
        <begin position="36"/>
        <end position="106"/>
    </location>
</feature>
<dbReference type="GeneID" id="72008907"/>
<sequence>MANDGKKVAKSASDGEQRFTLQQLQQVMEALRLVTEQESAERQIWRDVEASSPPTTSAPQPSTSAGNVTRAGGGSGGTAPDPAPPAPPSSPAVRITTGATGHRGAARSMVHTAVGNEERGGGTCDTCGGNCGGAVYHRAVEDIDPGEAAGGIRWYSITRGQAVGVFRDWMTVAPLVTGVPNAVFQRHPTYGAALAAFMRAANNGNVAIIL</sequence>
<dbReference type="EMBL" id="JADCUA010000042">
    <property type="protein sequence ID" value="KAH9829199.1"/>
    <property type="molecule type" value="Genomic_DNA"/>
</dbReference>